<evidence type="ECO:0000313" key="12">
    <source>
        <dbReference type="Proteomes" id="UP000789390"/>
    </source>
</evidence>
<accession>A0A8J2S3U5</accession>
<evidence type="ECO:0000256" key="3">
    <source>
        <dbReference type="ARBA" id="ARBA00010494"/>
    </source>
</evidence>
<dbReference type="GO" id="GO:0005634">
    <property type="term" value="C:nucleus"/>
    <property type="evidence" value="ECO:0007669"/>
    <property type="project" value="UniProtKB-SubCell"/>
</dbReference>
<proteinExistence type="inferred from homology"/>
<feature type="compositionally biased region" description="Polar residues" evidence="10">
    <location>
        <begin position="846"/>
        <end position="858"/>
    </location>
</feature>
<feature type="compositionally biased region" description="Basic and acidic residues" evidence="10">
    <location>
        <begin position="916"/>
        <end position="933"/>
    </location>
</feature>
<dbReference type="Proteomes" id="UP000789390">
    <property type="component" value="Unassembled WGS sequence"/>
</dbReference>
<evidence type="ECO:0000256" key="6">
    <source>
        <dbReference type="ARBA" id="ARBA00022701"/>
    </source>
</evidence>
<feature type="compositionally biased region" description="Basic and acidic residues" evidence="10">
    <location>
        <begin position="718"/>
        <end position="741"/>
    </location>
</feature>
<reference evidence="11" key="1">
    <citation type="submission" date="2021-11" db="EMBL/GenBank/DDBJ databases">
        <authorList>
            <person name="Schell T."/>
        </authorList>
    </citation>
    <scope>NUCLEOTIDE SEQUENCE</scope>
    <source>
        <strain evidence="11">M5</strain>
    </source>
</reference>
<protein>
    <recommendedName>
        <fullName evidence="4">Nuclear protein MDM1</fullName>
    </recommendedName>
</protein>
<feature type="region of interest" description="Disordered" evidence="10">
    <location>
        <begin position="473"/>
        <end position="499"/>
    </location>
</feature>
<dbReference type="GO" id="GO:0008017">
    <property type="term" value="F:microtubule binding"/>
    <property type="evidence" value="ECO:0007669"/>
    <property type="project" value="InterPro"/>
</dbReference>
<keyword evidence="8" id="KW-0539">Nucleus</keyword>
<feature type="compositionally biased region" description="Polar residues" evidence="10">
    <location>
        <begin position="1029"/>
        <end position="1043"/>
    </location>
</feature>
<evidence type="ECO:0000256" key="5">
    <source>
        <dbReference type="ARBA" id="ARBA00022490"/>
    </source>
</evidence>
<dbReference type="GO" id="GO:0005874">
    <property type="term" value="C:microtubule"/>
    <property type="evidence" value="ECO:0007669"/>
    <property type="project" value="UniProtKB-KW"/>
</dbReference>
<dbReference type="Pfam" id="PF15501">
    <property type="entry name" value="MDM1"/>
    <property type="match status" value="1"/>
</dbReference>
<comment type="similarity">
    <text evidence="3">Belongs to the MDM1 family.</text>
</comment>
<evidence type="ECO:0000256" key="8">
    <source>
        <dbReference type="ARBA" id="ARBA00023242"/>
    </source>
</evidence>
<dbReference type="OrthoDB" id="6365214at2759"/>
<feature type="compositionally biased region" description="Acidic residues" evidence="10">
    <location>
        <begin position="934"/>
        <end position="946"/>
    </location>
</feature>
<keyword evidence="12" id="KW-1185">Reference proteome</keyword>
<dbReference type="GO" id="GO:0046600">
    <property type="term" value="P:negative regulation of centriole replication"/>
    <property type="evidence" value="ECO:0007669"/>
    <property type="project" value="InterPro"/>
</dbReference>
<dbReference type="AlphaFoldDB" id="A0A8J2S3U5"/>
<comment type="subcellular location">
    <subcellularLocation>
        <location evidence="1">Cytoplasm</location>
        <location evidence="1">Cytoskeleton</location>
        <location evidence="1">Microtubule organizing center</location>
        <location evidence="1">Centrosome</location>
        <location evidence="1">Centriole</location>
    </subcellularLocation>
    <subcellularLocation>
        <location evidence="2">Nucleus</location>
    </subcellularLocation>
</comment>
<name>A0A8J2S3U5_9CRUS</name>
<keyword evidence="6" id="KW-0493">Microtubule</keyword>
<sequence length="1164" mass="127333">MANTVGQSIVMCRLPLESSNMLLNAQKFSRNETPPIAEDVRGFFSQPFVLRFSSRGTPKIDDAILFRSSHVDWKRPNENNQICFGEKKNGNTCARKSVERRDAPTDRKKKKQFLTDDRFSSHSLVVVLVRDSCASTGKSTSGYSELDSALNETTTVTPVWTQNKPSRYRSPQFCLVQISRQVRRFARGHSVTESSTRVRKDGDDVQQDTSGVVHDFMEPTLLAIPAHLKIDNQLYLQVLRRSQSEGPHQRAGGPSGGGGAGGVAAYEPGPMAAWVHGRRRHVTEQQRPEHWLVPASAAAVGSCSSGVLSAAENRAGAVPSSLQEYNQKRVVVVAGETTANKRTISTGSSEYQLQFAWPPSGVKNISNTSSAFSNSRRMPESLDSLLNHSHDGEREAAGLLSNSRINNGTGTTTRSQEMVYHAAEELLLNHQSQQQQNELSDDQPRRRRYKTEYKKKFRPFSLYQYVDGRFQKSSSDKIPTTVDGPATAPPRQSGDKMDKDTWYGEVLELRKKAGEYKYRGLGGELMSDHMADLYAKQFDVWEQVSRRSSLSALALAATSPRPGSEKVDMSTAINSKRGSPAKTAPQQNQSARPGHAQPLIPSSRNKDNNIRNKGSDSAERARLDMSQHRSISSEGSKSRSKSAKPAKSPAQPTATGNVTLAIRPSLGAIFHPVSRPPARSASLGPERRMPKSVSSSTTGGNVGSLATKASPVKARPAHNNEDEKEPVKVTKNNKAADEGKENVIINEPASSLPVIEQEPLPALIKALPEPTRVKSPEQLVVRSPDPVNWTVPLDTGKTFTVTQNIRGGEIASRPHSELKISMTVRPPPAPIATVHSPMIPIVSSSPAAVTKQPNQEPQLSGAPDDKVPSNETEEETNKVVEDETTDEQHPGEENLEEDVVPVAEETNPEVEEEEEKKEGCKTEEPVEAEIKAQEEEEVKEETEKEENEEKSIEDMIQPADERQKEEETKNSPVSDPLGAAIVLQSKGPLNEDVPAVAPVESVTSIVPGTTLRRLEDPTPFLFSRPGTLGSLNAGQPITSTSLSDAKPKAPRYRVLEAPGMMNEPPVVVAHPKIHELPKPFQNPLNESSSYEHPLQSSSAAPMMTSSSPYKGRVLEAPSSPPKAATFTSSPSSDSLTSSRSLASDVLEKARTRFDRFWTKKESDK</sequence>
<evidence type="ECO:0000256" key="7">
    <source>
        <dbReference type="ARBA" id="ARBA00023212"/>
    </source>
</evidence>
<organism evidence="11 12">
    <name type="scientific">Daphnia galeata</name>
    <dbReference type="NCBI Taxonomy" id="27404"/>
    <lineage>
        <taxon>Eukaryota</taxon>
        <taxon>Metazoa</taxon>
        <taxon>Ecdysozoa</taxon>
        <taxon>Arthropoda</taxon>
        <taxon>Crustacea</taxon>
        <taxon>Branchiopoda</taxon>
        <taxon>Diplostraca</taxon>
        <taxon>Cladocera</taxon>
        <taxon>Anomopoda</taxon>
        <taxon>Daphniidae</taxon>
        <taxon>Daphnia</taxon>
    </lineage>
</organism>
<feature type="region of interest" description="Disordered" evidence="10">
    <location>
        <begin position="1072"/>
        <end position="1144"/>
    </location>
</feature>
<dbReference type="EMBL" id="CAKKLH010000297">
    <property type="protein sequence ID" value="CAH0109944.1"/>
    <property type="molecule type" value="Genomic_DNA"/>
</dbReference>
<feature type="compositionally biased region" description="Basic and acidic residues" evidence="10">
    <location>
        <begin position="604"/>
        <end position="627"/>
    </location>
</feature>
<evidence type="ECO:0000256" key="10">
    <source>
        <dbReference type="SAM" id="MobiDB-lite"/>
    </source>
</evidence>
<dbReference type="PANTHER" id="PTHR32078:SF1">
    <property type="entry name" value="NUCLEAR PROTEIN MDM1"/>
    <property type="match status" value="1"/>
</dbReference>
<dbReference type="PANTHER" id="PTHR32078">
    <property type="entry name" value="NUCLEAR PROTEIN MDM1"/>
    <property type="match status" value="1"/>
</dbReference>
<feature type="compositionally biased region" description="Acidic residues" evidence="10">
    <location>
        <begin position="906"/>
        <end position="915"/>
    </location>
</feature>
<keyword evidence="7" id="KW-0206">Cytoskeleton</keyword>
<feature type="compositionally biased region" description="Gly residues" evidence="10">
    <location>
        <begin position="253"/>
        <end position="262"/>
    </location>
</feature>
<feature type="compositionally biased region" description="Low complexity" evidence="10">
    <location>
        <begin position="1096"/>
        <end position="1108"/>
    </location>
</feature>
<feature type="compositionally biased region" description="Low complexity" evidence="10">
    <location>
        <begin position="645"/>
        <end position="654"/>
    </location>
</feature>
<feature type="compositionally biased region" description="Basic and acidic residues" evidence="10">
    <location>
        <begin position="947"/>
        <end position="969"/>
    </location>
</feature>
<evidence type="ECO:0000256" key="1">
    <source>
        <dbReference type="ARBA" id="ARBA00004114"/>
    </source>
</evidence>
<feature type="region of interest" description="Disordered" evidence="10">
    <location>
        <begin position="556"/>
        <end position="657"/>
    </location>
</feature>
<feature type="region of interest" description="Disordered" evidence="10">
    <location>
        <begin position="670"/>
        <end position="741"/>
    </location>
</feature>
<evidence type="ECO:0000256" key="9">
    <source>
        <dbReference type="ARBA" id="ARBA00045771"/>
    </source>
</evidence>
<gene>
    <name evidence="11" type="ORF">DGAL_LOCUS13434</name>
</gene>
<evidence type="ECO:0000256" key="2">
    <source>
        <dbReference type="ARBA" id="ARBA00004123"/>
    </source>
</evidence>
<feature type="region of interest" description="Disordered" evidence="10">
    <location>
        <begin position="1024"/>
        <end position="1048"/>
    </location>
</feature>
<comment type="function">
    <text evidence="9">Microtubule-binding protein that negatively regulates centriole duplication. Binds to and stabilizes microtubules.</text>
</comment>
<feature type="region of interest" description="Disordered" evidence="10">
    <location>
        <begin position="242"/>
        <end position="265"/>
    </location>
</feature>
<dbReference type="GO" id="GO:0005814">
    <property type="term" value="C:centriole"/>
    <property type="evidence" value="ECO:0007669"/>
    <property type="project" value="UniProtKB-SubCell"/>
</dbReference>
<feature type="compositionally biased region" description="Basic and acidic residues" evidence="10">
    <location>
        <begin position="875"/>
        <end position="892"/>
    </location>
</feature>
<evidence type="ECO:0000313" key="11">
    <source>
        <dbReference type="EMBL" id="CAH0109944.1"/>
    </source>
</evidence>
<keyword evidence="5" id="KW-0963">Cytoplasm</keyword>
<comment type="caution">
    <text evidence="11">The sequence shown here is derived from an EMBL/GenBank/DDBJ whole genome shotgun (WGS) entry which is preliminary data.</text>
</comment>
<feature type="region of interest" description="Disordered" evidence="10">
    <location>
        <begin position="846"/>
        <end position="977"/>
    </location>
</feature>
<dbReference type="InterPro" id="IPR029136">
    <property type="entry name" value="MDM1"/>
</dbReference>
<feature type="compositionally biased region" description="Low complexity" evidence="10">
    <location>
        <begin position="1127"/>
        <end position="1144"/>
    </location>
</feature>
<evidence type="ECO:0000256" key="4">
    <source>
        <dbReference type="ARBA" id="ARBA00013508"/>
    </source>
</evidence>